<dbReference type="RefSeq" id="WP_079604449.1">
    <property type="nucleotide sequence ID" value="NZ_LT670817.1"/>
</dbReference>
<evidence type="ECO:0000313" key="11">
    <source>
        <dbReference type="Proteomes" id="UP000189796"/>
    </source>
</evidence>
<evidence type="ECO:0000256" key="1">
    <source>
        <dbReference type="ARBA" id="ARBA00004429"/>
    </source>
</evidence>
<sequence>MSQPDDTQRNGTALRLYAAAVVVFLLLPIAVAAAVAFNNGERPDFPPAQMSLRWFASVLHSDLLMDGLCKSVIIAVASTVLSAVAGSAAAIAINHHRFAGRTLIQTFLMLPIALPAIVLGLGMLFSLPMLGLNVGLVAATLGHAVLGIPYVIAMVLASLANFDRSLERASLNLGVGPARTFFRITLPHIRPGVIAGAIAAFLLSMDNISLSLFITRNDTLPLRLMQHMLSYTDPSVAAMSVMLLLISLVLLPFIARTRLG</sequence>
<evidence type="ECO:0000256" key="7">
    <source>
        <dbReference type="ARBA" id="ARBA00023136"/>
    </source>
</evidence>
<dbReference type="OrthoDB" id="9815533at2"/>
<keyword evidence="4" id="KW-0997">Cell inner membrane</keyword>
<feature type="transmembrane region" description="Helical" evidence="8">
    <location>
        <begin position="136"/>
        <end position="160"/>
    </location>
</feature>
<dbReference type="AlphaFoldDB" id="A0A1M5VHB4"/>
<dbReference type="GO" id="GO:0055085">
    <property type="term" value="P:transmembrane transport"/>
    <property type="evidence" value="ECO:0007669"/>
    <property type="project" value="InterPro"/>
</dbReference>
<feature type="transmembrane region" description="Helical" evidence="8">
    <location>
        <begin position="72"/>
        <end position="94"/>
    </location>
</feature>
<dbReference type="PANTHER" id="PTHR43357">
    <property type="entry name" value="INNER MEMBRANE ABC TRANSPORTER PERMEASE PROTEIN YDCV"/>
    <property type="match status" value="1"/>
</dbReference>
<proteinExistence type="inferred from homology"/>
<evidence type="ECO:0000256" key="6">
    <source>
        <dbReference type="ARBA" id="ARBA00022989"/>
    </source>
</evidence>
<feature type="transmembrane region" description="Helical" evidence="8">
    <location>
        <begin position="12"/>
        <end position="37"/>
    </location>
</feature>
<evidence type="ECO:0000256" key="8">
    <source>
        <dbReference type="RuleBase" id="RU363032"/>
    </source>
</evidence>
<keyword evidence="5 8" id="KW-0812">Transmembrane</keyword>
<keyword evidence="3" id="KW-1003">Cell membrane</keyword>
<organism evidence="10 11">
    <name type="scientific">Bradyrhizobium erythrophlei</name>
    <dbReference type="NCBI Taxonomy" id="1437360"/>
    <lineage>
        <taxon>Bacteria</taxon>
        <taxon>Pseudomonadati</taxon>
        <taxon>Pseudomonadota</taxon>
        <taxon>Alphaproteobacteria</taxon>
        <taxon>Hyphomicrobiales</taxon>
        <taxon>Nitrobacteraceae</taxon>
        <taxon>Bradyrhizobium</taxon>
    </lineage>
</organism>
<feature type="transmembrane region" description="Helical" evidence="8">
    <location>
        <begin position="193"/>
        <end position="215"/>
    </location>
</feature>
<comment type="subcellular location">
    <subcellularLocation>
        <location evidence="1">Cell inner membrane</location>
        <topology evidence="1">Multi-pass membrane protein</topology>
    </subcellularLocation>
    <subcellularLocation>
        <location evidence="8">Cell membrane</location>
        <topology evidence="8">Multi-pass membrane protein</topology>
    </subcellularLocation>
</comment>
<evidence type="ECO:0000256" key="3">
    <source>
        <dbReference type="ARBA" id="ARBA00022475"/>
    </source>
</evidence>
<feature type="domain" description="ABC transmembrane type-1" evidence="9">
    <location>
        <begin position="68"/>
        <end position="254"/>
    </location>
</feature>
<feature type="transmembrane region" description="Helical" evidence="8">
    <location>
        <begin position="235"/>
        <end position="255"/>
    </location>
</feature>
<evidence type="ECO:0000256" key="2">
    <source>
        <dbReference type="ARBA" id="ARBA00022448"/>
    </source>
</evidence>
<evidence type="ECO:0000313" key="10">
    <source>
        <dbReference type="EMBL" id="SHH74649.1"/>
    </source>
</evidence>
<dbReference type="Gene3D" id="1.10.3720.10">
    <property type="entry name" value="MetI-like"/>
    <property type="match status" value="1"/>
</dbReference>
<dbReference type="InterPro" id="IPR035906">
    <property type="entry name" value="MetI-like_sf"/>
</dbReference>
<dbReference type="GO" id="GO:0005886">
    <property type="term" value="C:plasma membrane"/>
    <property type="evidence" value="ECO:0007669"/>
    <property type="project" value="UniProtKB-SubCell"/>
</dbReference>
<keyword evidence="2 8" id="KW-0813">Transport</keyword>
<gene>
    <name evidence="10" type="ORF">SAMN05443248_5970</name>
</gene>
<dbReference type="SUPFAM" id="SSF161098">
    <property type="entry name" value="MetI-like"/>
    <property type="match status" value="1"/>
</dbReference>
<evidence type="ECO:0000256" key="4">
    <source>
        <dbReference type="ARBA" id="ARBA00022519"/>
    </source>
</evidence>
<dbReference type="Pfam" id="PF00528">
    <property type="entry name" value="BPD_transp_1"/>
    <property type="match status" value="1"/>
</dbReference>
<dbReference type="CDD" id="cd06261">
    <property type="entry name" value="TM_PBP2"/>
    <property type="match status" value="1"/>
</dbReference>
<keyword evidence="7 8" id="KW-0472">Membrane</keyword>
<dbReference type="PANTHER" id="PTHR43357:SF4">
    <property type="entry name" value="INNER MEMBRANE ABC TRANSPORTER PERMEASE PROTEIN YDCV"/>
    <property type="match status" value="1"/>
</dbReference>
<dbReference type="InterPro" id="IPR000515">
    <property type="entry name" value="MetI-like"/>
</dbReference>
<evidence type="ECO:0000259" key="9">
    <source>
        <dbReference type="PROSITE" id="PS50928"/>
    </source>
</evidence>
<dbReference type="EMBL" id="LT670817">
    <property type="protein sequence ID" value="SHH74649.1"/>
    <property type="molecule type" value="Genomic_DNA"/>
</dbReference>
<dbReference type="PROSITE" id="PS50928">
    <property type="entry name" value="ABC_TM1"/>
    <property type="match status" value="1"/>
</dbReference>
<keyword evidence="6 8" id="KW-1133">Transmembrane helix</keyword>
<feature type="transmembrane region" description="Helical" evidence="8">
    <location>
        <begin position="106"/>
        <end position="130"/>
    </location>
</feature>
<protein>
    <submittedName>
        <fullName evidence="10">Putative spermidine/putrescine transport system permease protein</fullName>
    </submittedName>
</protein>
<accession>A0A1M5VHB4</accession>
<comment type="similarity">
    <text evidence="8">Belongs to the binding-protein-dependent transport system permease family.</text>
</comment>
<reference evidence="10 11" key="1">
    <citation type="submission" date="2016-11" db="EMBL/GenBank/DDBJ databases">
        <authorList>
            <person name="Jaros S."/>
            <person name="Januszkiewicz K."/>
            <person name="Wedrychowicz H."/>
        </authorList>
    </citation>
    <scope>NUCLEOTIDE SEQUENCE [LARGE SCALE GENOMIC DNA]</scope>
    <source>
        <strain evidence="10 11">GAS138</strain>
    </source>
</reference>
<dbReference type="Proteomes" id="UP000189796">
    <property type="component" value="Chromosome I"/>
</dbReference>
<name>A0A1M5VHB4_9BRAD</name>
<evidence type="ECO:0000256" key="5">
    <source>
        <dbReference type="ARBA" id="ARBA00022692"/>
    </source>
</evidence>